<dbReference type="AlphaFoldDB" id="A2BUM8"/>
<proteinExistence type="predicted"/>
<keyword evidence="1" id="KW-0175">Coiled coil</keyword>
<feature type="coiled-coil region" evidence="1">
    <location>
        <begin position="98"/>
        <end position="125"/>
    </location>
</feature>
<accession>A2BUM8</accession>
<dbReference type="STRING" id="167542.P9515_02801"/>
<gene>
    <name evidence="3" type="ordered locus">P9515_02801</name>
</gene>
<dbReference type="KEGG" id="pmc:P9515_02801"/>
<organism evidence="3 4">
    <name type="scientific">Prochlorococcus marinus (strain MIT 9515)</name>
    <dbReference type="NCBI Taxonomy" id="167542"/>
    <lineage>
        <taxon>Bacteria</taxon>
        <taxon>Bacillati</taxon>
        <taxon>Cyanobacteriota</taxon>
        <taxon>Cyanophyceae</taxon>
        <taxon>Synechococcales</taxon>
        <taxon>Prochlorococcaceae</taxon>
        <taxon>Prochlorococcus</taxon>
    </lineage>
</organism>
<dbReference type="InterPro" id="IPR021435">
    <property type="entry name" value="DUF3084"/>
</dbReference>
<evidence type="ECO:0000256" key="2">
    <source>
        <dbReference type="SAM" id="Phobius"/>
    </source>
</evidence>
<protein>
    <recommendedName>
        <fullName evidence="5">Myosin heavy chain</fullName>
    </recommendedName>
</protein>
<keyword evidence="2" id="KW-1133">Transmembrane helix</keyword>
<evidence type="ECO:0008006" key="5">
    <source>
        <dbReference type="Google" id="ProtNLM"/>
    </source>
</evidence>
<evidence type="ECO:0000313" key="4">
    <source>
        <dbReference type="Proteomes" id="UP000001589"/>
    </source>
</evidence>
<reference evidence="3 4" key="1">
    <citation type="journal article" date="2007" name="PLoS Genet.">
        <title>Patterns and implications of gene gain and loss in the evolution of Prochlorococcus.</title>
        <authorList>
            <person name="Kettler G.C."/>
            <person name="Martiny A.C."/>
            <person name="Huang K."/>
            <person name="Zucker J."/>
            <person name="Coleman M.L."/>
            <person name="Rodrigue S."/>
            <person name="Chen F."/>
            <person name="Lapidus A."/>
            <person name="Ferriera S."/>
            <person name="Johnson J."/>
            <person name="Steglich C."/>
            <person name="Church G.M."/>
            <person name="Richardson P."/>
            <person name="Chisholm S.W."/>
        </authorList>
    </citation>
    <scope>NUCLEOTIDE SEQUENCE [LARGE SCALE GENOMIC DNA]</scope>
    <source>
        <strain evidence="3 4">MIT 9515</strain>
    </source>
</reference>
<feature type="transmembrane region" description="Helical" evidence="2">
    <location>
        <begin position="45"/>
        <end position="66"/>
    </location>
</feature>
<keyword evidence="2" id="KW-0472">Membrane</keyword>
<evidence type="ECO:0000313" key="3">
    <source>
        <dbReference type="EMBL" id="ABM71489.1"/>
    </source>
</evidence>
<name>A2BUM8_PROM5</name>
<keyword evidence="2" id="KW-0812">Transmembrane</keyword>
<dbReference type="GeneID" id="60200426"/>
<dbReference type="HOGENOM" id="CLU_033222_0_0_3"/>
<dbReference type="EMBL" id="CP000552">
    <property type="protein sequence ID" value="ABM71489.1"/>
    <property type="molecule type" value="Genomic_DNA"/>
</dbReference>
<dbReference type="Proteomes" id="UP000001589">
    <property type="component" value="Chromosome"/>
</dbReference>
<dbReference type="Pfam" id="PF11283">
    <property type="entry name" value="DUF3084"/>
    <property type="match status" value="1"/>
</dbReference>
<evidence type="ECO:0000256" key="1">
    <source>
        <dbReference type="SAM" id="Coils"/>
    </source>
</evidence>
<sequence length="323" mass="36704">MSGWLFIIFLLLLGGLISTLGDLLGSKIGKARFSVLKLRPKKTAILITILTGSLISASSLFLMILVNRQLRVGLFKLGDLQKKLQESKQVLIPLKKERSILENKIKAKETEFKQLERNIIALRSGKFVIRSGQSLIISEITSSSQEDIKSQIENIIINANKYTHKIVKPESKNIKNLLLLRKNHIEEMQNTILKGGNWVINIKSVRNVLKGENYVYAFPEITENKIIVRKGEKITKIDFKEENFNKKDFGDKVNFLLSSSLAEVKRRGSLTNEIKLRSDSVKELRDFLNKNDKINFELEAVSISNSKTAQPVIIKLNINYPQS</sequence>
<dbReference type="eggNOG" id="COG4372">
    <property type="taxonomic scope" value="Bacteria"/>
</dbReference>
<dbReference type="RefSeq" id="WP_011819601.1">
    <property type="nucleotide sequence ID" value="NC_008817.1"/>
</dbReference>
<dbReference type="OrthoDB" id="9812848at2"/>